<sequence length="168" mass="18323">MVGAAGATTYVDARDMARDEAAAEVESTVTLQADSLSRWIAGVRTQTRTLSARESLAAGDRTEKRRRLAAAMNRSSNGVRAMYLVDADRGVVTASTMRTVEGWSLTEWRCRGRTRLSPPRSGATTTCGLRGRTSRRPRRTPTRTRRGTPTTTSTWPSPAPSPVPTTRI</sequence>
<gene>
    <name evidence="2" type="ORF">ACFQJ6_11840</name>
</gene>
<organism evidence="2 3">
    <name type="scientific">Halorussus caseinilyticus</name>
    <dbReference type="NCBI Taxonomy" id="3034025"/>
    <lineage>
        <taxon>Archaea</taxon>
        <taxon>Methanobacteriati</taxon>
        <taxon>Methanobacteriota</taxon>
        <taxon>Stenosarchaea group</taxon>
        <taxon>Halobacteria</taxon>
        <taxon>Halobacteriales</taxon>
        <taxon>Haladaptataceae</taxon>
        <taxon>Halorussus</taxon>
    </lineage>
</organism>
<proteinExistence type="predicted"/>
<dbReference type="Gene3D" id="3.30.450.20">
    <property type="entry name" value="PAS domain"/>
    <property type="match status" value="1"/>
</dbReference>
<keyword evidence="3" id="KW-1185">Reference proteome</keyword>
<feature type="compositionally biased region" description="Pro residues" evidence="1">
    <location>
        <begin position="157"/>
        <end position="168"/>
    </location>
</feature>
<dbReference type="EMBL" id="JBHSZH010000005">
    <property type="protein sequence ID" value="MFC7080696.1"/>
    <property type="molecule type" value="Genomic_DNA"/>
</dbReference>
<feature type="compositionally biased region" description="Low complexity" evidence="1">
    <location>
        <begin position="147"/>
        <end position="156"/>
    </location>
</feature>
<reference evidence="2 3" key="1">
    <citation type="journal article" date="2019" name="Int. J. Syst. Evol. Microbiol.">
        <title>The Global Catalogue of Microorganisms (GCM) 10K type strain sequencing project: providing services to taxonomists for standard genome sequencing and annotation.</title>
        <authorList>
            <consortium name="The Broad Institute Genomics Platform"/>
            <consortium name="The Broad Institute Genome Sequencing Center for Infectious Disease"/>
            <person name="Wu L."/>
            <person name="Ma J."/>
        </authorList>
    </citation>
    <scope>NUCLEOTIDE SEQUENCE [LARGE SCALE GENOMIC DNA]</scope>
    <source>
        <strain evidence="2 3">DT72</strain>
    </source>
</reference>
<evidence type="ECO:0000313" key="3">
    <source>
        <dbReference type="Proteomes" id="UP001596407"/>
    </source>
</evidence>
<name>A0ABD5WJG8_9EURY</name>
<evidence type="ECO:0000256" key="1">
    <source>
        <dbReference type="SAM" id="MobiDB-lite"/>
    </source>
</evidence>
<dbReference type="Proteomes" id="UP001596407">
    <property type="component" value="Unassembled WGS sequence"/>
</dbReference>
<feature type="compositionally biased region" description="Basic residues" evidence="1">
    <location>
        <begin position="132"/>
        <end position="146"/>
    </location>
</feature>
<dbReference type="AlphaFoldDB" id="A0ABD5WJG8"/>
<evidence type="ECO:0000313" key="2">
    <source>
        <dbReference type="EMBL" id="MFC7080696.1"/>
    </source>
</evidence>
<comment type="caution">
    <text evidence="2">The sequence shown here is derived from an EMBL/GenBank/DDBJ whole genome shotgun (WGS) entry which is preliminary data.</text>
</comment>
<feature type="region of interest" description="Disordered" evidence="1">
    <location>
        <begin position="114"/>
        <end position="168"/>
    </location>
</feature>
<protein>
    <submittedName>
        <fullName evidence="2">Uncharacterized protein</fullName>
    </submittedName>
</protein>
<accession>A0ABD5WJG8</accession>